<dbReference type="PROSITE" id="PS01124">
    <property type="entry name" value="HTH_ARAC_FAMILY_2"/>
    <property type="match status" value="1"/>
</dbReference>
<dbReference type="Pfam" id="PF12833">
    <property type="entry name" value="HTH_18"/>
    <property type="match status" value="1"/>
</dbReference>
<comment type="caution">
    <text evidence="6">The sequence shown here is derived from an EMBL/GenBank/DDBJ whole genome shotgun (WGS) entry which is preliminary data.</text>
</comment>
<dbReference type="InterPro" id="IPR032687">
    <property type="entry name" value="AraC-type_N"/>
</dbReference>
<dbReference type="PRINTS" id="PR00032">
    <property type="entry name" value="HTHARAC"/>
</dbReference>
<proteinExistence type="predicted"/>
<feature type="domain" description="HTH araC/xylS-type" evidence="5">
    <location>
        <begin position="234"/>
        <end position="332"/>
    </location>
</feature>
<dbReference type="Proteomes" id="UP001597296">
    <property type="component" value="Unassembled WGS sequence"/>
</dbReference>
<evidence type="ECO:0000313" key="7">
    <source>
        <dbReference type="Proteomes" id="UP001597296"/>
    </source>
</evidence>
<dbReference type="Pfam" id="PF12625">
    <property type="entry name" value="Arabinose_bd"/>
    <property type="match status" value="1"/>
</dbReference>
<protein>
    <submittedName>
        <fullName evidence="6">AraC family transcriptional regulator</fullName>
    </submittedName>
</protein>
<evidence type="ECO:0000256" key="1">
    <source>
        <dbReference type="ARBA" id="ARBA00023015"/>
    </source>
</evidence>
<gene>
    <name evidence="6" type="ORF">ACFSNB_18565</name>
</gene>
<keyword evidence="2" id="KW-0238">DNA-binding</keyword>
<evidence type="ECO:0000256" key="4">
    <source>
        <dbReference type="SAM" id="MobiDB-lite"/>
    </source>
</evidence>
<evidence type="ECO:0000313" key="6">
    <source>
        <dbReference type="EMBL" id="MFD2235797.1"/>
    </source>
</evidence>
<dbReference type="InterPro" id="IPR009057">
    <property type="entry name" value="Homeodomain-like_sf"/>
</dbReference>
<dbReference type="EMBL" id="JBHUIY010000086">
    <property type="protein sequence ID" value="MFD2235797.1"/>
    <property type="molecule type" value="Genomic_DNA"/>
</dbReference>
<evidence type="ECO:0000256" key="2">
    <source>
        <dbReference type="ARBA" id="ARBA00023125"/>
    </source>
</evidence>
<dbReference type="PANTHER" id="PTHR47894">
    <property type="entry name" value="HTH-TYPE TRANSCRIPTIONAL REGULATOR GADX"/>
    <property type="match status" value="1"/>
</dbReference>
<dbReference type="SMART" id="SM00342">
    <property type="entry name" value="HTH_ARAC"/>
    <property type="match status" value="1"/>
</dbReference>
<dbReference type="SUPFAM" id="SSF46689">
    <property type="entry name" value="Homeodomain-like"/>
    <property type="match status" value="1"/>
</dbReference>
<reference evidence="7" key="1">
    <citation type="journal article" date="2019" name="Int. J. Syst. Evol. Microbiol.">
        <title>The Global Catalogue of Microorganisms (GCM) 10K type strain sequencing project: providing services to taxonomists for standard genome sequencing and annotation.</title>
        <authorList>
            <consortium name="The Broad Institute Genomics Platform"/>
            <consortium name="The Broad Institute Genome Sequencing Center for Infectious Disease"/>
            <person name="Wu L."/>
            <person name="Ma J."/>
        </authorList>
    </citation>
    <scope>NUCLEOTIDE SEQUENCE [LARGE SCALE GENOMIC DNA]</scope>
    <source>
        <strain evidence="7">KCTC 15012</strain>
    </source>
</reference>
<keyword evidence="1" id="KW-0805">Transcription regulation</keyword>
<dbReference type="InterPro" id="IPR018060">
    <property type="entry name" value="HTH_AraC"/>
</dbReference>
<dbReference type="RefSeq" id="WP_377319291.1">
    <property type="nucleotide sequence ID" value="NZ_JBHUIY010000086.1"/>
</dbReference>
<organism evidence="6 7">
    <name type="scientific">Phaeospirillum tilakii</name>
    <dbReference type="NCBI Taxonomy" id="741673"/>
    <lineage>
        <taxon>Bacteria</taxon>
        <taxon>Pseudomonadati</taxon>
        <taxon>Pseudomonadota</taxon>
        <taxon>Alphaproteobacteria</taxon>
        <taxon>Rhodospirillales</taxon>
        <taxon>Rhodospirillaceae</taxon>
        <taxon>Phaeospirillum</taxon>
    </lineage>
</organism>
<name>A0ABW5CH13_9PROT</name>
<dbReference type="PANTHER" id="PTHR47894:SF1">
    <property type="entry name" value="HTH-TYPE TRANSCRIPTIONAL REGULATOR VQSM"/>
    <property type="match status" value="1"/>
</dbReference>
<feature type="region of interest" description="Disordered" evidence="4">
    <location>
        <begin position="325"/>
        <end position="347"/>
    </location>
</feature>
<dbReference type="Gene3D" id="1.10.10.60">
    <property type="entry name" value="Homeodomain-like"/>
    <property type="match status" value="1"/>
</dbReference>
<keyword evidence="3" id="KW-0804">Transcription</keyword>
<dbReference type="InterPro" id="IPR020449">
    <property type="entry name" value="Tscrpt_reg_AraC-type_HTH"/>
</dbReference>
<accession>A0ABW5CH13</accession>
<evidence type="ECO:0000256" key="3">
    <source>
        <dbReference type="ARBA" id="ARBA00023163"/>
    </source>
</evidence>
<sequence>MEKGTVSVAFVAPLLDAVARAGFDPDEVLGQIGVAPDLATHPQARLPAATYAMLLRLVAQLLDDEFFGQDSRRMKPGSFAMLCHAVIGCRRLDHALKRTLQFYALHLDDLAASLGRDGAQALIALRPTDPDRPAGIFAQETLLMFVHRLACWLVNRRLPIRALRLAYPAPPHRDEYALLFCPDPVFDAPATTLALDAAALALPVVRGPAALAGFLAVAPENLLVQYKDGSSLTVRILRQLESCPPAEWPGFDDLARALNASASTLRRRLESEGQSYQGLKDRLRRDRAITLLGTTRLSVMEIGAELGFAEPSAFHRAFKKWTGTNPGDYRRRAGDGPGLCPATPPSA</sequence>
<keyword evidence="7" id="KW-1185">Reference proteome</keyword>
<evidence type="ECO:0000259" key="5">
    <source>
        <dbReference type="PROSITE" id="PS01124"/>
    </source>
</evidence>